<dbReference type="OrthoDB" id="3689at2759"/>
<dbReference type="InterPro" id="IPR004625">
    <property type="entry name" value="PyrdxlKinase"/>
</dbReference>
<protein>
    <recommendedName>
        <fullName evidence="2">pyridoxal kinase</fullName>
        <ecNumber evidence="2">2.7.1.35</ecNumber>
    </recommendedName>
</protein>
<dbReference type="InterPro" id="IPR029056">
    <property type="entry name" value="Ribokinase-like"/>
</dbReference>
<keyword evidence="6" id="KW-0067">ATP-binding</keyword>
<dbReference type="GO" id="GO:0008478">
    <property type="term" value="F:pyridoxal kinase activity"/>
    <property type="evidence" value="ECO:0007669"/>
    <property type="project" value="UniProtKB-EC"/>
</dbReference>
<dbReference type="EC" id="2.7.1.35" evidence="2"/>
<evidence type="ECO:0000256" key="6">
    <source>
        <dbReference type="ARBA" id="ARBA00022840"/>
    </source>
</evidence>
<evidence type="ECO:0000259" key="7">
    <source>
        <dbReference type="Pfam" id="PF08543"/>
    </source>
</evidence>
<evidence type="ECO:0000256" key="2">
    <source>
        <dbReference type="ARBA" id="ARBA00012104"/>
    </source>
</evidence>
<keyword evidence="9" id="KW-1185">Reference proteome</keyword>
<dbReference type="GO" id="GO:0005524">
    <property type="term" value="F:ATP binding"/>
    <property type="evidence" value="ECO:0007669"/>
    <property type="project" value="UniProtKB-KW"/>
</dbReference>
<evidence type="ECO:0000313" key="9">
    <source>
        <dbReference type="Proteomes" id="UP000530660"/>
    </source>
</evidence>
<reference evidence="8 9" key="1">
    <citation type="journal article" date="2020" name="J. Phycol.">
        <title>Comparative genome analysis reveals Cyanidiococcus gen. nov., a new extremophilic red algal genus sister to Cyanidioschyzon (Cyanidioschyzonaceae, Rhodophyta).</title>
        <authorList>
            <person name="Liu S.-L."/>
            <person name="Chiang Y.-R."/>
            <person name="Yoon H.S."/>
            <person name="Fu H.-Y."/>
        </authorList>
    </citation>
    <scope>NUCLEOTIDE SEQUENCE [LARGE SCALE GENOMIC DNA]</scope>
    <source>
        <strain evidence="8 9">THAL066</strain>
    </source>
</reference>
<evidence type="ECO:0000313" key="8">
    <source>
        <dbReference type="EMBL" id="KAF6003299.1"/>
    </source>
</evidence>
<accession>A0A7J7IKT7</accession>
<keyword evidence="3" id="KW-0808">Transferase</keyword>
<evidence type="ECO:0000256" key="1">
    <source>
        <dbReference type="ARBA" id="ARBA00008805"/>
    </source>
</evidence>
<dbReference type="SUPFAM" id="SSF53613">
    <property type="entry name" value="Ribokinase-like"/>
    <property type="match status" value="1"/>
</dbReference>
<comment type="caution">
    <text evidence="8">The sequence shown here is derived from an EMBL/GenBank/DDBJ whole genome shotgun (WGS) entry which is preliminary data.</text>
</comment>
<keyword evidence="4" id="KW-0547">Nucleotide-binding</keyword>
<dbReference type="CDD" id="cd01173">
    <property type="entry name" value="pyridoxal_pyridoxamine_kinase"/>
    <property type="match status" value="1"/>
</dbReference>
<organism evidence="8 9">
    <name type="scientific">Cyanidiococcus yangmingshanensis</name>
    <dbReference type="NCBI Taxonomy" id="2690220"/>
    <lineage>
        <taxon>Eukaryota</taxon>
        <taxon>Rhodophyta</taxon>
        <taxon>Bangiophyceae</taxon>
        <taxon>Cyanidiales</taxon>
        <taxon>Cyanidiaceae</taxon>
        <taxon>Cyanidiococcus</taxon>
    </lineage>
</organism>
<evidence type="ECO:0000256" key="3">
    <source>
        <dbReference type="ARBA" id="ARBA00022679"/>
    </source>
</evidence>
<dbReference type="NCBIfam" id="TIGR00687">
    <property type="entry name" value="pyridox_kin"/>
    <property type="match status" value="1"/>
</dbReference>
<dbReference type="PANTHER" id="PTHR10534">
    <property type="entry name" value="PYRIDOXAL KINASE"/>
    <property type="match status" value="1"/>
</dbReference>
<dbReference type="AlphaFoldDB" id="A0A7J7IKT7"/>
<comment type="similarity">
    <text evidence="1">Belongs to the pyridoxine kinase family.</text>
</comment>
<evidence type="ECO:0000256" key="5">
    <source>
        <dbReference type="ARBA" id="ARBA00022777"/>
    </source>
</evidence>
<dbReference type="EMBL" id="VWRR01000007">
    <property type="protein sequence ID" value="KAF6003299.1"/>
    <property type="molecule type" value="Genomic_DNA"/>
</dbReference>
<gene>
    <name evidence="8" type="ORF">F1559_002962</name>
</gene>
<keyword evidence="5" id="KW-0418">Kinase</keyword>
<dbReference type="GO" id="GO:0005829">
    <property type="term" value="C:cytosol"/>
    <property type="evidence" value="ECO:0007669"/>
    <property type="project" value="TreeGrafter"/>
</dbReference>
<feature type="domain" description="Pyridoxamine kinase/Phosphomethylpyrimidine kinase" evidence="7">
    <location>
        <begin position="81"/>
        <end position="262"/>
    </location>
</feature>
<dbReference type="Pfam" id="PF08543">
    <property type="entry name" value="Phos_pyr_kin"/>
    <property type="match status" value="1"/>
</dbReference>
<evidence type="ECO:0000256" key="4">
    <source>
        <dbReference type="ARBA" id="ARBA00022741"/>
    </source>
</evidence>
<dbReference type="GO" id="GO:0009443">
    <property type="term" value="P:pyridoxal 5'-phosphate salvage"/>
    <property type="evidence" value="ECO:0007669"/>
    <property type="project" value="InterPro"/>
</dbReference>
<dbReference type="Gene3D" id="3.40.1190.20">
    <property type="match status" value="1"/>
</dbReference>
<name>A0A7J7IKT7_9RHOD</name>
<dbReference type="InterPro" id="IPR013749">
    <property type="entry name" value="PM/HMP-P_kinase-1"/>
</dbReference>
<dbReference type="Proteomes" id="UP000530660">
    <property type="component" value="Unassembled WGS sequence"/>
</dbReference>
<proteinExistence type="inferred from homology"/>
<dbReference type="PANTHER" id="PTHR10534:SF2">
    <property type="entry name" value="PYRIDOXAL KINASE"/>
    <property type="match status" value="1"/>
</dbReference>
<sequence>MPRVLSIQSHVVHGYVGQKAATFPLQLLGWDVDTIHTVHFANHTGYRHVAGECLTGDQLRRLIREGLQPNGLLKGITHLLTGYIRSRDVLEAVRELIDLLALENATNDSLWYLCDPVLGDNGRLYVPDAMVEAYRDVLIPKAHLITPNAFELRLLAHPETDTERACDWLHKHRGVHSIVVTGAESDNQHCPCVYLSEAYGKFKRWFRLPSRLPGTFTGSGDLSAALLLGWSARTHSLEQAVEYAFSTVYHVLRRTLELGEQVQQGVPPELALVQSAADILEPKLVCEVFETQPELETN</sequence>